<evidence type="ECO:0000256" key="2">
    <source>
        <dbReference type="ARBA" id="ARBA00022475"/>
    </source>
</evidence>
<feature type="transmembrane region" description="Helical" evidence="6">
    <location>
        <begin position="111"/>
        <end position="130"/>
    </location>
</feature>
<name>A0ABR8KDI2_9NOSO</name>
<dbReference type="PANTHER" id="PTHR47089">
    <property type="entry name" value="ABC TRANSPORTER, PERMEASE PROTEIN"/>
    <property type="match status" value="1"/>
</dbReference>
<evidence type="ECO:0000313" key="8">
    <source>
        <dbReference type="Proteomes" id="UP000637383"/>
    </source>
</evidence>
<feature type="transmembrane region" description="Helical" evidence="6">
    <location>
        <begin position="89"/>
        <end position="105"/>
    </location>
</feature>
<feature type="transmembrane region" description="Helical" evidence="6">
    <location>
        <begin position="241"/>
        <end position="260"/>
    </location>
</feature>
<evidence type="ECO:0000256" key="6">
    <source>
        <dbReference type="SAM" id="Phobius"/>
    </source>
</evidence>
<feature type="transmembrane region" description="Helical" evidence="6">
    <location>
        <begin position="280"/>
        <end position="303"/>
    </location>
</feature>
<keyword evidence="5 6" id="KW-0472">Membrane</keyword>
<evidence type="ECO:0000256" key="4">
    <source>
        <dbReference type="ARBA" id="ARBA00022989"/>
    </source>
</evidence>
<dbReference type="Proteomes" id="UP000637383">
    <property type="component" value="Unassembled WGS sequence"/>
</dbReference>
<comment type="subcellular location">
    <subcellularLocation>
        <location evidence="1">Cell membrane</location>
        <topology evidence="1">Multi-pass membrane protein</topology>
    </subcellularLocation>
</comment>
<evidence type="ECO:0000256" key="1">
    <source>
        <dbReference type="ARBA" id="ARBA00004651"/>
    </source>
</evidence>
<keyword evidence="2" id="KW-1003">Cell membrane</keyword>
<dbReference type="EMBL" id="JACJTU010000034">
    <property type="protein sequence ID" value="MBD2737615.1"/>
    <property type="molecule type" value="Genomic_DNA"/>
</dbReference>
<evidence type="ECO:0000256" key="5">
    <source>
        <dbReference type="ARBA" id="ARBA00023136"/>
    </source>
</evidence>
<evidence type="ECO:0000256" key="3">
    <source>
        <dbReference type="ARBA" id="ARBA00022692"/>
    </source>
</evidence>
<keyword evidence="3 6" id="KW-0812">Transmembrane</keyword>
<feature type="transmembrane region" description="Helical" evidence="6">
    <location>
        <begin position="182"/>
        <end position="211"/>
    </location>
</feature>
<feature type="transmembrane region" description="Helical" evidence="6">
    <location>
        <begin position="142"/>
        <end position="162"/>
    </location>
</feature>
<reference evidence="7 8" key="1">
    <citation type="journal article" date="2020" name="ISME J.">
        <title>Comparative genomics reveals insights into cyanobacterial evolution and habitat adaptation.</title>
        <authorList>
            <person name="Chen M.Y."/>
            <person name="Teng W.K."/>
            <person name="Zhao L."/>
            <person name="Hu C.X."/>
            <person name="Zhou Y.K."/>
            <person name="Han B.P."/>
            <person name="Song L.R."/>
            <person name="Shu W.S."/>
        </authorList>
    </citation>
    <scope>NUCLEOTIDE SEQUENCE [LARGE SCALE GENOMIC DNA]</scope>
    <source>
        <strain evidence="7 8">FACHB-159</strain>
    </source>
</reference>
<accession>A0ABR8KDI2</accession>
<feature type="transmembrane region" description="Helical" evidence="6">
    <location>
        <begin position="315"/>
        <end position="338"/>
    </location>
</feature>
<feature type="transmembrane region" description="Helical" evidence="6">
    <location>
        <begin position="60"/>
        <end position="77"/>
    </location>
</feature>
<dbReference type="PANTHER" id="PTHR47089:SF1">
    <property type="entry name" value="GUANOSINE ABC TRANSPORTER PERMEASE PROTEIN NUPP"/>
    <property type="match status" value="1"/>
</dbReference>
<keyword evidence="4 6" id="KW-1133">Transmembrane helix</keyword>
<evidence type="ECO:0000313" key="7">
    <source>
        <dbReference type="EMBL" id="MBD2737615.1"/>
    </source>
</evidence>
<dbReference type="InterPro" id="IPR001851">
    <property type="entry name" value="ABC_transp_permease"/>
</dbReference>
<dbReference type="CDD" id="cd06580">
    <property type="entry name" value="TM_PBP1_transp_TpRbsC_like"/>
    <property type="match status" value="1"/>
</dbReference>
<sequence>MITTNRVKRLLPILSPLIAIASALLVGAILILCARANPIVAYTALFQESLSTYFGLGNTLTKMTPLLFASLGVLVALRAGQFNIGGEGQIYLGALGSTLIGLYVQGLPALIHIPLSLLAGFLLGAIWGWIPGYLKAMRGVNEVITTLLLNYIAVNLVSYLVQNPLKAPAAPSPYSPLIAKSAQLPIILPGSLAHAGILLALIAAGILWVLLVRSPLGYQISAVGFNPNAARYAGISVQRTIMLVMALAGGLAGLAGGTEVMGLKFRLFEQVSPGYGFDAIAIAFLSRGSVFGVLLTSLFFAALRSGANVMQRSAGVPVTVVYAIQGLAVLFIAISLAVERRINID</sequence>
<keyword evidence="8" id="KW-1185">Reference proteome</keyword>
<comment type="caution">
    <text evidence="7">The sequence shown here is derived from an EMBL/GenBank/DDBJ whole genome shotgun (WGS) entry which is preliminary data.</text>
</comment>
<gene>
    <name evidence="7" type="ORF">H6H03_27650</name>
</gene>
<dbReference type="Pfam" id="PF02653">
    <property type="entry name" value="BPD_transp_2"/>
    <property type="match status" value="1"/>
</dbReference>
<dbReference type="RefSeq" id="WP_190958192.1">
    <property type="nucleotide sequence ID" value="NZ_JACJTU010000034.1"/>
</dbReference>
<protein>
    <submittedName>
        <fullName evidence="7">ABC transporter permease</fullName>
    </submittedName>
</protein>
<proteinExistence type="predicted"/>
<organism evidence="7 8">
    <name type="scientific">Nostoc paludosum FACHB-159</name>
    <dbReference type="NCBI Taxonomy" id="2692908"/>
    <lineage>
        <taxon>Bacteria</taxon>
        <taxon>Bacillati</taxon>
        <taxon>Cyanobacteriota</taxon>
        <taxon>Cyanophyceae</taxon>
        <taxon>Nostocales</taxon>
        <taxon>Nostocaceae</taxon>
        <taxon>Nostoc</taxon>
    </lineage>
</organism>